<reference evidence="1" key="1">
    <citation type="submission" date="2019-08" db="EMBL/GenBank/DDBJ databases">
        <authorList>
            <person name="Kucharzyk K."/>
            <person name="Murdoch R.W."/>
            <person name="Higgins S."/>
            <person name="Loffler F."/>
        </authorList>
    </citation>
    <scope>NUCLEOTIDE SEQUENCE</scope>
</reference>
<proteinExistence type="predicted"/>
<evidence type="ECO:0000313" key="1">
    <source>
        <dbReference type="EMBL" id="MPM91302.1"/>
    </source>
</evidence>
<dbReference type="EMBL" id="VSSQ01038381">
    <property type="protein sequence ID" value="MPM91302.1"/>
    <property type="molecule type" value="Genomic_DNA"/>
</dbReference>
<comment type="caution">
    <text evidence="1">The sequence shown here is derived from an EMBL/GenBank/DDBJ whole genome shotgun (WGS) entry which is preliminary data.</text>
</comment>
<sequence length="68" mass="7158">MAGLLVRFPGEAGGFAGAVGNVVDRHRQFLDVGGDCRGGGALDRRRFVDHLHRVVEGFGGFEHLAGPA</sequence>
<protein>
    <submittedName>
        <fullName evidence="1">Uncharacterized protein</fullName>
    </submittedName>
</protein>
<dbReference type="AlphaFoldDB" id="A0A645DS64"/>
<name>A0A645DS64_9ZZZZ</name>
<gene>
    <name evidence="1" type="ORF">SDC9_138430</name>
</gene>
<accession>A0A645DS64</accession>
<organism evidence="1">
    <name type="scientific">bioreactor metagenome</name>
    <dbReference type="NCBI Taxonomy" id="1076179"/>
    <lineage>
        <taxon>unclassified sequences</taxon>
        <taxon>metagenomes</taxon>
        <taxon>ecological metagenomes</taxon>
    </lineage>
</organism>